<dbReference type="OrthoDB" id="8182513at2759"/>
<proteinExistence type="predicted"/>
<feature type="region of interest" description="Disordered" evidence="1">
    <location>
        <begin position="14"/>
        <end position="39"/>
    </location>
</feature>
<gene>
    <name evidence="2" type="ORF">J437_LFUL018170</name>
</gene>
<accession>A0A8K0P718</accession>
<dbReference type="Proteomes" id="UP000792457">
    <property type="component" value="Unassembled WGS sequence"/>
</dbReference>
<name>A0A8K0P718_LADFU</name>
<feature type="compositionally biased region" description="Polar residues" evidence="1">
    <location>
        <begin position="21"/>
        <end position="37"/>
    </location>
</feature>
<reference evidence="2" key="1">
    <citation type="submission" date="2013-04" db="EMBL/GenBank/DDBJ databases">
        <authorList>
            <person name="Qu J."/>
            <person name="Murali S.C."/>
            <person name="Bandaranaike D."/>
            <person name="Bellair M."/>
            <person name="Blankenburg K."/>
            <person name="Chao H."/>
            <person name="Dinh H."/>
            <person name="Doddapaneni H."/>
            <person name="Downs B."/>
            <person name="Dugan-Rocha S."/>
            <person name="Elkadiri S."/>
            <person name="Gnanaolivu R.D."/>
            <person name="Hernandez B."/>
            <person name="Javaid M."/>
            <person name="Jayaseelan J.C."/>
            <person name="Lee S."/>
            <person name="Li M."/>
            <person name="Ming W."/>
            <person name="Munidasa M."/>
            <person name="Muniz J."/>
            <person name="Nguyen L."/>
            <person name="Ongeri F."/>
            <person name="Osuji N."/>
            <person name="Pu L.-L."/>
            <person name="Puazo M."/>
            <person name="Qu C."/>
            <person name="Quiroz J."/>
            <person name="Raj R."/>
            <person name="Weissenberger G."/>
            <person name="Xin Y."/>
            <person name="Zou X."/>
            <person name="Han Y."/>
            <person name="Richards S."/>
            <person name="Worley K."/>
            <person name="Muzny D."/>
            <person name="Gibbs R."/>
        </authorList>
    </citation>
    <scope>NUCLEOTIDE SEQUENCE</scope>
    <source>
        <strain evidence="2">Sampled in the wild</strain>
    </source>
</reference>
<evidence type="ECO:0000313" key="2">
    <source>
        <dbReference type="EMBL" id="KAG8238370.1"/>
    </source>
</evidence>
<dbReference type="EMBL" id="KZ309347">
    <property type="protein sequence ID" value="KAG8238370.1"/>
    <property type="molecule type" value="Genomic_DNA"/>
</dbReference>
<evidence type="ECO:0000256" key="1">
    <source>
        <dbReference type="SAM" id="MobiDB-lite"/>
    </source>
</evidence>
<organism evidence="2 3">
    <name type="scientific">Ladona fulva</name>
    <name type="common">Scarce chaser dragonfly</name>
    <name type="synonym">Libellula fulva</name>
    <dbReference type="NCBI Taxonomy" id="123851"/>
    <lineage>
        <taxon>Eukaryota</taxon>
        <taxon>Metazoa</taxon>
        <taxon>Ecdysozoa</taxon>
        <taxon>Arthropoda</taxon>
        <taxon>Hexapoda</taxon>
        <taxon>Insecta</taxon>
        <taxon>Pterygota</taxon>
        <taxon>Palaeoptera</taxon>
        <taxon>Odonata</taxon>
        <taxon>Epiprocta</taxon>
        <taxon>Anisoptera</taxon>
        <taxon>Libelluloidea</taxon>
        <taxon>Libellulidae</taxon>
        <taxon>Ladona</taxon>
    </lineage>
</organism>
<evidence type="ECO:0000313" key="3">
    <source>
        <dbReference type="Proteomes" id="UP000792457"/>
    </source>
</evidence>
<protein>
    <submittedName>
        <fullName evidence="2">Uncharacterized protein</fullName>
    </submittedName>
</protein>
<reference evidence="2" key="2">
    <citation type="submission" date="2017-10" db="EMBL/GenBank/DDBJ databases">
        <title>Ladona fulva Genome sequencing and assembly.</title>
        <authorList>
            <person name="Murali S."/>
            <person name="Richards S."/>
            <person name="Bandaranaike D."/>
            <person name="Bellair M."/>
            <person name="Blankenburg K."/>
            <person name="Chao H."/>
            <person name="Dinh H."/>
            <person name="Doddapaneni H."/>
            <person name="Dugan-Rocha S."/>
            <person name="Elkadiri S."/>
            <person name="Gnanaolivu R."/>
            <person name="Hernandez B."/>
            <person name="Skinner E."/>
            <person name="Javaid M."/>
            <person name="Lee S."/>
            <person name="Li M."/>
            <person name="Ming W."/>
            <person name="Munidasa M."/>
            <person name="Muniz J."/>
            <person name="Nguyen L."/>
            <person name="Hughes D."/>
            <person name="Osuji N."/>
            <person name="Pu L.-L."/>
            <person name="Puazo M."/>
            <person name="Qu C."/>
            <person name="Quiroz J."/>
            <person name="Raj R."/>
            <person name="Weissenberger G."/>
            <person name="Xin Y."/>
            <person name="Zou X."/>
            <person name="Han Y."/>
            <person name="Worley K."/>
            <person name="Muzny D."/>
            <person name="Gibbs R."/>
        </authorList>
    </citation>
    <scope>NUCLEOTIDE SEQUENCE</scope>
    <source>
        <strain evidence="2">Sampled in the wild</strain>
    </source>
</reference>
<dbReference type="AlphaFoldDB" id="A0A8K0P718"/>
<feature type="non-terminal residue" evidence="2">
    <location>
        <position position="132"/>
    </location>
</feature>
<keyword evidence="3" id="KW-1185">Reference proteome</keyword>
<feature type="region of interest" description="Disordered" evidence="1">
    <location>
        <begin position="109"/>
        <end position="132"/>
    </location>
</feature>
<comment type="caution">
    <text evidence="2">The sequence shown here is derived from an EMBL/GenBank/DDBJ whole genome shotgun (WGS) entry which is preliminary data.</text>
</comment>
<sequence>MRLLNAATSRYSHSMGLAESASATPRSTLAATGSSPTPLMRDETARVAVLSDGTCAFYKGRRRSQPSLEGDPHLRRAATITTDCHYTCHPQCRDLVTLDCRAVEAETLDQSGSLSVSEAREASDELDSEISD</sequence>